<dbReference type="GO" id="GO:0003676">
    <property type="term" value="F:nucleic acid binding"/>
    <property type="evidence" value="ECO:0007669"/>
    <property type="project" value="InterPro"/>
</dbReference>
<protein>
    <recommendedName>
        <fullName evidence="3">G-patch domain-containing protein</fullName>
    </recommendedName>
</protein>
<evidence type="ECO:0000259" key="3">
    <source>
        <dbReference type="PROSITE" id="PS50174"/>
    </source>
</evidence>
<feature type="region of interest" description="Disordered" evidence="2">
    <location>
        <begin position="72"/>
        <end position="91"/>
    </location>
</feature>
<keyword evidence="1" id="KW-0175">Coiled coil</keyword>
<dbReference type="PROSITE" id="PS50174">
    <property type="entry name" value="G_PATCH"/>
    <property type="match status" value="1"/>
</dbReference>
<proteinExistence type="predicted"/>
<dbReference type="AlphaFoldDB" id="A0A2N9HSG5"/>
<accession>A0A2N9HSG5</accession>
<dbReference type="InterPro" id="IPR000467">
    <property type="entry name" value="G_patch_dom"/>
</dbReference>
<dbReference type="EMBL" id="OIVN01004002">
    <property type="protein sequence ID" value="SPD14925.1"/>
    <property type="molecule type" value="Genomic_DNA"/>
</dbReference>
<evidence type="ECO:0000256" key="2">
    <source>
        <dbReference type="SAM" id="MobiDB-lite"/>
    </source>
</evidence>
<evidence type="ECO:0000256" key="1">
    <source>
        <dbReference type="SAM" id="Coils"/>
    </source>
</evidence>
<evidence type="ECO:0000313" key="4">
    <source>
        <dbReference type="EMBL" id="SPD14925.1"/>
    </source>
</evidence>
<dbReference type="PANTHER" id="PTHR33223">
    <property type="entry name" value="CCHC-TYPE DOMAIN-CONTAINING PROTEIN"/>
    <property type="match status" value="1"/>
</dbReference>
<gene>
    <name evidence="4" type="ORF">FSB_LOCUS42807</name>
</gene>
<dbReference type="PANTHER" id="PTHR33223:SF8">
    <property type="entry name" value="OS04G0172440 PROTEIN"/>
    <property type="match status" value="1"/>
</dbReference>
<feature type="coiled-coil region" evidence="1">
    <location>
        <begin position="127"/>
        <end position="174"/>
    </location>
</feature>
<reference evidence="4" key="1">
    <citation type="submission" date="2018-02" db="EMBL/GenBank/DDBJ databases">
        <authorList>
            <person name="Cohen D.B."/>
            <person name="Kent A.D."/>
        </authorList>
    </citation>
    <scope>NUCLEOTIDE SEQUENCE</scope>
</reference>
<name>A0A2N9HSG5_FAGSY</name>
<feature type="domain" description="G-patch" evidence="3">
    <location>
        <begin position="643"/>
        <end position="706"/>
    </location>
</feature>
<organism evidence="4">
    <name type="scientific">Fagus sylvatica</name>
    <name type="common">Beechnut</name>
    <dbReference type="NCBI Taxonomy" id="28930"/>
    <lineage>
        <taxon>Eukaryota</taxon>
        <taxon>Viridiplantae</taxon>
        <taxon>Streptophyta</taxon>
        <taxon>Embryophyta</taxon>
        <taxon>Tracheophyta</taxon>
        <taxon>Spermatophyta</taxon>
        <taxon>Magnoliopsida</taxon>
        <taxon>eudicotyledons</taxon>
        <taxon>Gunneridae</taxon>
        <taxon>Pentapetalae</taxon>
        <taxon>rosids</taxon>
        <taxon>fabids</taxon>
        <taxon>Fagales</taxon>
        <taxon>Fagaceae</taxon>
        <taxon>Fagus</taxon>
    </lineage>
</organism>
<sequence length="731" mass="84003">MVNGHARPNGEDVVLYEDNLNADLRLPFKSFKNELLRRLDLAPSQLDPNTWRVLTGLQMLWKVAYVYSEEAHGSKKKRTPAPSGKNPNHGDWLFPGGTIPDGLSNDPTTGGPYVLARDAATGGPCVLAKDEEQRNEEEKAKAAFERNKEFKSLIENFKEKIELMQKALHKTQKVDDYLLTVGGITNEPAVQLPPKFSILEADRFTGVGNPKQHLRKYLNFVKIKGLNEQQVLQAFPLSLAGSASNSYYTLNLGKTKNLGELVDLFMKQFSYNSMIDFTLRDLKKMCQRDNEIFSEFLVRWRAKASKMINRPEKKNQVNIVMKGLFPIYYNRMFASPIMDFEQLWNSGMRIEDTIDNGQLDKREGRIYVTTKKIFGSSSKTPNVQANINVVQLNQYQYQCPLQNQYQKSYSNPLKQSPKPKWYFDPLGVPMTKVFEHKRKRGHLKPLDPTPYSNPLPKNWDMNLYCHFHQKTGHIIDECTRLKHKIQDLIDNDVQDGSSWCELEGAKKEEKKCWTTISELRLDHLSNWIMVQVPIFPSVDYFIGWELQTSEGITTKLSECKLGPVSSPVLFHVLEITTSHNLLLGRAWMHPLGIVPSTIHQKLKLPWTRGVHTILGDREIIALVYDIKGSNDIQMRDFEVMKTSSIVIASIMKNMGYKSGMGLGKFNQGIKKLLEVYTQNAKCKEDFPFYGFLEPRREKSGFEIFFKTQLTLEDKAQIEDEADEDWMEYMDP</sequence>
<dbReference type="Pfam" id="PF01585">
    <property type="entry name" value="G-patch"/>
    <property type="match status" value="1"/>
</dbReference>